<evidence type="ECO:0000313" key="2">
    <source>
        <dbReference type="Proteomes" id="UP000050786"/>
    </source>
</evidence>
<name>A0A0P1E4Z7_9RHOB</name>
<keyword evidence="2" id="KW-1185">Reference proteome</keyword>
<dbReference type="Proteomes" id="UP000050786">
    <property type="component" value="Unassembled WGS sequence"/>
</dbReference>
<accession>A0A0P1E4Z7</accession>
<organism evidence="1 2">
    <name type="scientific">Ruegeria atlantica</name>
    <dbReference type="NCBI Taxonomy" id="81569"/>
    <lineage>
        <taxon>Bacteria</taxon>
        <taxon>Pseudomonadati</taxon>
        <taxon>Pseudomonadota</taxon>
        <taxon>Alphaproteobacteria</taxon>
        <taxon>Rhodobacterales</taxon>
        <taxon>Roseobacteraceae</taxon>
        <taxon>Ruegeria</taxon>
    </lineage>
</organism>
<dbReference type="EMBL" id="CYPS01000032">
    <property type="protein sequence ID" value="CUH42906.1"/>
    <property type="molecule type" value="Genomic_DNA"/>
</dbReference>
<proteinExistence type="predicted"/>
<dbReference type="AlphaFoldDB" id="A0A0P1E4Z7"/>
<gene>
    <name evidence="1" type="ORF">RUM4293_01795</name>
</gene>
<sequence>MAKGRSVEPGSQYLEDISPRSRDYVASSNIRNANGSANLKDIRTVESSVLKDKEATLGPGNWDVQLAVH</sequence>
<reference evidence="2" key="1">
    <citation type="submission" date="2015-09" db="EMBL/GenBank/DDBJ databases">
        <authorList>
            <person name="Rodrigo-Torres L."/>
            <person name="Arahal D.R."/>
        </authorList>
    </citation>
    <scope>NUCLEOTIDE SEQUENCE [LARGE SCALE GENOMIC DNA]</scope>
    <source>
        <strain evidence="2">CECT 4293</strain>
    </source>
</reference>
<protein>
    <submittedName>
        <fullName evidence="1">Uncharacterized protein</fullName>
    </submittedName>
</protein>
<evidence type="ECO:0000313" key="1">
    <source>
        <dbReference type="EMBL" id="CUH42906.1"/>
    </source>
</evidence>